<dbReference type="EMBL" id="FOAJ01000004">
    <property type="protein sequence ID" value="SEK94240.1"/>
    <property type="molecule type" value="Genomic_DNA"/>
</dbReference>
<keyword evidence="3" id="KW-1185">Reference proteome</keyword>
<feature type="transmembrane region" description="Helical" evidence="1">
    <location>
        <begin position="66"/>
        <end position="85"/>
    </location>
</feature>
<protein>
    <submittedName>
        <fullName evidence="2">Uncharacterized protein</fullName>
    </submittedName>
</protein>
<evidence type="ECO:0000256" key="1">
    <source>
        <dbReference type="SAM" id="Phobius"/>
    </source>
</evidence>
<evidence type="ECO:0000313" key="3">
    <source>
        <dbReference type="Proteomes" id="UP000199120"/>
    </source>
</evidence>
<dbReference type="PROSITE" id="PS51257">
    <property type="entry name" value="PROKAR_LIPOPROTEIN"/>
    <property type="match status" value="1"/>
</dbReference>
<evidence type="ECO:0000313" key="2">
    <source>
        <dbReference type="EMBL" id="SEK94240.1"/>
    </source>
</evidence>
<proteinExistence type="predicted"/>
<feature type="transmembrane region" description="Helical" evidence="1">
    <location>
        <begin position="92"/>
        <end position="110"/>
    </location>
</feature>
<feature type="transmembrane region" description="Helical" evidence="1">
    <location>
        <begin position="35"/>
        <end position="54"/>
    </location>
</feature>
<name>A0A1H7L608_9BURK</name>
<gene>
    <name evidence="2" type="ORF">SAMN05192542_104195</name>
</gene>
<dbReference type="Proteomes" id="UP000199120">
    <property type="component" value="Unassembled WGS sequence"/>
</dbReference>
<keyword evidence="1" id="KW-0812">Transmembrane</keyword>
<keyword evidence="1" id="KW-0472">Membrane</keyword>
<dbReference type="RefSeq" id="WP_090548009.1">
    <property type="nucleotide sequence ID" value="NZ_FNSR01000002.1"/>
</dbReference>
<feature type="transmembrane region" description="Helical" evidence="1">
    <location>
        <begin position="116"/>
        <end position="138"/>
    </location>
</feature>
<sequence length="149" mass="16162">MEQRDERGVMFGFDADTDSTDPTGSHGAGTAGCSALVCALVIALCLWCFAALPFEIDGMAPTMRLFALLLSKCLWITAGIGALVRVRGAVQILRAMCMLDVAAVAPAFAFEYRTSFVLFGLSLFDCVLKASLFVSLIVRRERTETEPRQ</sequence>
<dbReference type="AlphaFoldDB" id="A0A1H7L608"/>
<accession>A0A1H7L608</accession>
<keyword evidence="1" id="KW-1133">Transmembrane helix</keyword>
<organism evidence="2 3">
    <name type="scientific">Paraburkholderia caballeronis</name>
    <dbReference type="NCBI Taxonomy" id="416943"/>
    <lineage>
        <taxon>Bacteria</taxon>
        <taxon>Pseudomonadati</taxon>
        <taxon>Pseudomonadota</taxon>
        <taxon>Betaproteobacteria</taxon>
        <taxon>Burkholderiales</taxon>
        <taxon>Burkholderiaceae</taxon>
        <taxon>Paraburkholderia</taxon>
    </lineage>
</organism>
<reference evidence="3" key="1">
    <citation type="submission" date="2016-10" db="EMBL/GenBank/DDBJ databases">
        <authorList>
            <person name="Varghese N."/>
            <person name="Submissions S."/>
        </authorList>
    </citation>
    <scope>NUCLEOTIDE SEQUENCE [LARGE SCALE GENOMIC DNA]</scope>
    <source>
        <strain evidence="3">LMG 26416</strain>
    </source>
</reference>